<feature type="transmembrane region" description="Helical" evidence="1">
    <location>
        <begin position="56"/>
        <end position="76"/>
    </location>
</feature>
<gene>
    <name evidence="2" type="ORF">AB0T83_01405</name>
</gene>
<evidence type="ECO:0000313" key="3">
    <source>
        <dbReference type="Proteomes" id="UP001553161"/>
    </source>
</evidence>
<comment type="caution">
    <text evidence="2">The sequence shown here is derived from an EMBL/GenBank/DDBJ whole genome shotgun (WGS) entry which is preliminary data.</text>
</comment>
<sequence>MPRPAPGGSRFLYEPFDHSPVKVHEVQEKLLDLKFSGIDGRLERIEQMMERLERRLWLTVYGVVATILAQAIRSLLTLAPNGGFGS</sequence>
<dbReference type="EMBL" id="JBFBVU010000001">
    <property type="protein sequence ID" value="MEV8465439.1"/>
    <property type="molecule type" value="Genomic_DNA"/>
</dbReference>
<keyword evidence="3" id="KW-1185">Reference proteome</keyword>
<accession>A0ABV3L1K9</accession>
<proteinExistence type="predicted"/>
<protein>
    <recommendedName>
        <fullName evidence="4">Gene transfer agent protein</fullName>
    </recommendedName>
</protein>
<evidence type="ECO:0000256" key="1">
    <source>
        <dbReference type="SAM" id="Phobius"/>
    </source>
</evidence>
<evidence type="ECO:0000313" key="2">
    <source>
        <dbReference type="EMBL" id="MEV8465439.1"/>
    </source>
</evidence>
<organism evidence="2 3">
    <name type="scientific">Meridianimarinicoccus marinus</name>
    <dbReference type="NCBI Taxonomy" id="3231483"/>
    <lineage>
        <taxon>Bacteria</taxon>
        <taxon>Pseudomonadati</taxon>
        <taxon>Pseudomonadota</taxon>
        <taxon>Alphaproteobacteria</taxon>
        <taxon>Rhodobacterales</taxon>
        <taxon>Paracoccaceae</taxon>
        <taxon>Meridianimarinicoccus</taxon>
    </lineage>
</organism>
<keyword evidence="1" id="KW-1133">Transmembrane helix</keyword>
<evidence type="ECO:0008006" key="4">
    <source>
        <dbReference type="Google" id="ProtNLM"/>
    </source>
</evidence>
<keyword evidence="1" id="KW-0472">Membrane</keyword>
<dbReference type="Proteomes" id="UP001553161">
    <property type="component" value="Unassembled WGS sequence"/>
</dbReference>
<name>A0ABV3L1K9_9RHOB</name>
<keyword evidence="1" id="KW-0812">Transmembrane</keyword>
<reference evidence="2 3" key="1">
    <citation type="submission" date="2024-07" db="EMBL/GenBank/DDBJ databases">
        <authorList>
            <person name="Kang M."/>
        </authorList>
    </citation>
    <scope>NUCLEOTIDE SEQUENCE [LARGE SCALE GENOMIC DNA]</scope>
    <source>
        <strain evidence="2 3">DFM31</strain>
    </source>
</reference>
<dbReference type="RefSeq" id="WP_193141902.1">
    <property type="nucleotide sequence ID" value="NZ_JBFBVU010000001.1"/>
</dbReference>